<dbReference type="GO" id="GO:0008270">
    <property type="term" value="F:zinc ion binding"/>
    <property type="evidence" value="ECO:0007669"/>
    <property type="project" value="InterPro"/>
</dbReference>
<keyword evidence="3 5" id="KW-0862">Zinc</keyword>
<evidence type="ECO:0000256" key="5">
    <source>
        <dbReference type="PROSITE-ProRule" id="PRU00125"/>
    </source>
</evidence>
<evidence type="ECO:0000313" key="9">
    <source>
        <dbReference type="Proteomes" id="UP000095280"/>
    </source>
</evidence>
<dbReference type="PANTHER" id="PTHR24211">
    <property type="entry name" value="LIM DOMAIN-CONTAINING PROTEIN"/>
    <property type="match status" value="1"/>
</dbReference>
<feature type="domain" description="PET" evidence="8">
    <location>
        <begin position="1557"/>
        <end position="1666"/>
    </location>
</feature>
<feature type="compositionally biased region" description="Acidic residues" evidence="6">
    <location>
        <begin position="16"/>
        <end position="25"/>
    </location>
</feature>
<sequence length="1749" mass="189410">MASRRLRDQRPVSDSSDSDNNESADAEQPATPVQCSVKLCHAASVGRGPYNKLLLCQRHLAPDIAKVRQLRASVLERAVAAIASAEAVRPKQLRLATELQQLTDVFDELHSALDSWQERLTAPVKAQHDALVESLQIASECRAFQRDLAAADAAGDLTKVFELANSVDPLLPNPDAEAGADVAESSAAAAPAVDVDASGSLRNLLVPVDSELTHLTGLLEGSRERAARDPSCYAEFAGCLEGFEAAPVWLAVCCNTAGFGASPDRQRLMKGGATPLPRQMLFVSFDADERLDYMAAVSLDGRLRLRLHSGGGVDFQLGVSGLHCDDGRQLLYICLTPEGVCVTNLAGAVQQKITPASLGLISQPPAAGAAAAAAAASNAANFRFSGPAGTPDKLFVNCYRQRTVLVVGKEDLALHAKLSLGPGSSTFDGGLAVTNAVGSGSCGTAADDPSQRQQRQHSLLLACDWAAKSVHRVCPASGRLLSPPLCAPPVMEAPLGIAVDCRRGVAFVSDYRKASVRVLLLEGGSGGGSGRDWQPQLAGPPFANPAGLAVAETGDGGATLFVADSGRKCIPSVSSTTVASESLFGASSTTRGRGGGAVAFLNTSQPPRSPADSSAEDDEAEDGSAMVARLHRRLHSTPWSLGSQLCSLSTPLRSCCEWSRPLESRYRVHSRCTISEQTMSPQFKAIIFSTKKGAAEGLHVLVLLGLLVVIGQLEHPVDEVVAAAGVADSEQPGRQADDCRNRDEHEPEPEEDVDLLVDHVHRQDALRELPVGTDSGFHQHCAAADPREDFAHLPVPAVRNVPQQLGAKEVVALRLNAEEFAHQAQLAEHVGQVDNLDEQVAEDEPAARRFGGHGNRERAPGLRKGVPHRVRTSERPAEFLSHKSHALCAVLAHHLMQHPASVVHHLLVPFPSLPGSVPDNADHVTNVRAGPIVADDVPEQPGQVEQHGLHRQHDGHPLVVDDLIARVGRHSTVVQVGVQREVHWVHGVGALRPAVAVHVLQLVLHREADRGGHEAGHGLQEVGLHGHQAAEHREQAAGPLVAQLVCEVFNSDVVDDVHLAELLQHSLWTRLLLLTPYWLPSKQFGDFRKMTSRSNNSNSRFDTNEKYELRTGSSIPGSLMSTERGRRLLARSADGRLHRHRGGRRPLSRFAAACRVRDKSLKRRGRLLELGNGSWRLLLLKQTLLSLFRLSLGLRRHADDALWRRRLTVASSSINRPEVLHHLRADHVAGVERNHPQQEGAVLAQEVADEPVQVALVHAAPGAVPGFRHLQVALDKVCPLSDLHKAPDPHRDAEHGDNGHAEHPEPQEHVDLLVDHVDRQGALREHEVAAARQAIEDRAGANPGEHHRLSPVAASAKVLKDGGAVCKVGGVEAQEGVHEVQLADRVGGVAQLHRKVDEDQPVAEPARWQQEMALNPALQLLRQQHLLQPFAHVLHQLGVLLGVRGNRIVGRPDDVADIRASSVVAHHAPQHLGQALANCIYDMDYILLGSLRLYVVMCFPSLSSPPPSCDACGKGCRGYRPHTWRALCIECQCAKASHLIYAPETPNLLKRLGYSDTSPFMNVVEEQLKIAESVGYVCSPLGLEKTQIVEFAKYVDPSVLPRIRDRSACLERLRRVHKQVPPQDVLQTACKSLENSQKNQFERLKDRRNRKALGLAEVHQVSNEDAKKSCHGCGERIVKPGKNVQGDSDRFVLKASHAEGMLWHPSCFQCAECKDHLVDFFYCWSADKNDILCVRDFNQSLRSRCPACD</sequence>
<protein>
    <submittedName>
        <fullName evidence="10">Tripartite motif-containing protein 2</fullName>
    </submittedName>
</protein>
<feature type="region of interest" description="Disordered" evidence="6">
    <location>
        <begin position="1"/>
        <end position="31"/>
    </location>
</feature>
<evidence type="ECO:0000259" key="8">
    <source>
        <dbReference type="PROSITE" id="PS51303"/>
    </source>
</evidence>
<evidence type="ECO:0000256" key="1">
    <source>
        <dbReference type="ARBA" id="ARBA00022723"/>
    </source>
</evidence>
<evidence type="ECO:0000313" key="10">
    <source>
        <dbReference type="WBParaSite" id="maker-uti_cns_0010035-snap-gene-0.4-mRNA-1"/>
    </source>
</evidence>
<proteinExistence type="predicted"/>
<feature type="compositionally biased region" description="Basic and acidic residues" evidence="6">
    <location>
        <begin position="735"/>
        <end position="745"/>
    </location>
</feature>
<reference evidence="10" key="1">
    <citation type="submission" date="2016-11" db="UniProtKB">
        <authorList>
            <consortium name="WormBaseParasite"/>
        </authorList>
    </citation>
    <scope>IDENTIFICATION</scope>
</reference>
<dbReference type="PROSITE" id="PS50023">
    <property type="entry name" value="LIM_DOMAIN_2"/>
    <property type="match status" value="1"/>
</dbReference>
<organism evidence="9 10">
    <name type="scientific">Macrostomum lignano</name>
    <dbReference type="NCBI Taxonomy" id="282301"/>
    <lineage>
        <taxon>Eukaryota</taxon>
        <taxon>Metazoa</taxon>
        <taxon>Spiralia</taxon>
        <taxon>Lophotrochozoa</taxon>
        <taxon>Platyhelminthes</taxon>
        <taxon>Rhabditophora</taxon>
        <taxon>Macrostomorpha</taxon>
        <taxon>Macrostomida</taxon>
        <taxon>Macrostomidae</taxon>
        <taxon>Macrostomum</taxon>
    </lineage>
</organism>
<dbReference type="Gene3D" id="2.10.110.10">
    <property type="entry name" value="Cysteine Rich Protein"/>
    <property type="match status" value="1"/>
</dbReference>
<evidence type="ECO:0000259" key="7">
    <source>
        <dbReference type="PROSITE" id="PS50023"/>
    </source>
</evidence>
<feature type="domain" description="LIM zinc-binding" evidence="7">
    <location>
        <begin position="1668"/>
        <end position="1743"/>
    </location>
</feature>
<feature type="region of interest" description="Disordered" evidence="6">
    <location>
        <begin position="724"/>
        <end position="751"/>
    </location>
</feature>
<dbReference type="WBParaSite" id="maker-uti_cns_0010035-snap-gene-0.4-mRNA-1">
    <property type="protein sequence ID" value="maker-uti_cns_0010035-snap-gene-0.4-mRNA-1"/>
    <property type="gene ID" value="maker-uti_cns_0010035-snap-gene-0.4"/>
</dbReference>
<dbReference type="InterPro" id="IPR011042">
    <property type="entry name" value="6-blade_b-propeller_TolB-like"/>
</dbReference>
<dbReference type="SMART" id="SM00132">
    <property type="entry name" value="LIM"/>
    <property type="match status" value="1"/>
</dbReference>
<feature type="region of interest" description="Disordered" evidence="6">
    <location>
        <begin position="848"/>
        <end position="869"/>
    </location>
</feature>
<dbReference type="Gene3D" id="2.120.10.30">
    <property type="entry name" value="TolB, C-terminal domain"/>
    <property type="match status" value="1"/>
</dbReference>
<dbReference type="InterPro" id="IPR010442">
    <property type="entry name" value="PET_domain"/>
</dbReference>
<dbReference type="PANTHER" id="PTHR24211:SF37">
    <property type="entry name" value="PROTEIN ESPINAS-LIKE PROTEIN"/>
    <property type="match status" value="1"/>
</dbReference>
<dbReference type="PROSITE" id="PS51303">
    <property type="entry name" value="PET"/>
    <property type="match status" value="1"/>
</dbReference>
<keyword evidence="4 5" id="KW-0440">LIM domain</keyword>
<dbReference type="SUPFAM" id="SSF63829">
    <property type="entry name" value="Calcium-dependent phosphotriesterase"/>
    <property type="match status" value="1"/>
</dbReference>
<dbReference type="Pfam" id="PF06297">
    <property type="entry name" value="PET"/>
    <property type="match status" value="1"/>
</dbReference>
<dbReference type="InterPro" id="IPR047120">
    <property type="entry name" value="Pk/Esn/Tes"/>
</dbReference>
<dbReference type="Pfam" id="PF00412">
    <property type="entry name" value="LIM"/>
    <property type="match status" value="1"/>
</dbReference>
<keyword evidence="9" id="KW-1185">Reference proteome</keyword>
<feature type="region of interest" description="Disordered" evidence="6">
    <location>
        <begin position="1283"/>
        <end position="1305"/>
    </location>
</feature>
<accession>A0A1I8I5I2</accession>
<evidence type="ECO:0000256" key="4">
    <source>
        <dbReference type="ARBA" id="ARBA00023038"/>
    </source>
</evidence>
<evidence type="ECO:0000256" key="3">
    <source>
        <dbReference type="ARBA" id="ARBA00022833"/>
    </source>
</evidence>
<keyword evidence="2" id="KW-0677">Repeat</keyword>
<name>A0A1I8I5I2_9PLAT</name>
<evidence type="ECO:0000256" key="2">
    <source>
        <dbReference type="ARBA" id="ARBA00022737"/>
    </source>
</evidence>
<feature type="compositionally biased region" description="Basic and acidic residues" evidence="6">
    <location>
        <begin position="1"/>
        <end position="11"/>
    </location>
</feature>
<dbReference type="Proteomes" id="UP000095280">
    <property type="component" value="Unplaced"/>
</dbReference>
<dbReference type="InterPro" id="IPR001781">
    <property type="entry name" value="Znf_LIM"/>
</dbReference>
<feature type="region of interest" description="Disordered" evidence="6">
    <location>
        <begin position="586"/>
        <end position="624"/>
    </location>
</feature>
<evidence type="ECO:0000256" key="6">
    <source>
        <dbReference type="SAM" id="MobiDB-lite"/>
    </source>
</evidence>
<keyword evidence="1 5" id="KW-0479">Metal-binding</keyword>